<evidence type="ECO:0000259" key="7">
    <source>
        <dbReference type="Pfam" id="PF14322"/>
    </source>
</evidence>
<comment type="similarity">
    <text evidence="2">Belongs to the SusD family.</text>
</comment>
<keyword evidence="5" id="KW-0998">Cell outer membrane</keyword>
<organism evidence="8 9">
    <name type="scientific">Butyricimonas hominis</name>
    <dbReference type="NCBI Taxonomy" id="2763032"/>
    <lineage>
        <taxon>Bacteria</taxon>
        <taxon>Pseudomonadati</taxon>
        <taxon>Bacteroidota</taxon>
        <taxon>Bacteroidia</taxon>
        <taxon>Bacteroidales</taxon>
        <taxon>Odoribacteraceae</taxon>
        <taxon>Butyricimonas</taxon>
    </lineage>
</organism>
<dbReference type="EMBL" id="JACOOH010000001">
    <property type="protein sequence ID" value="MBC5619570.1"/>
    <property type="molecule type" value="Genomic_DNA"/>
</dbReference>
<keyword evidence="4" id="KW-0472">Membrane</keyword>
<dbReference type="Pfam" id="PF14322">
    <property type="entry name" value="SusD-like_3"/>
    <property type="match status" value="1"/>
</dbReference>
<dbReference type="RefSeq" id="WP_186974559.1">
    <property type="nucleotide sequence ID" value="NZ_JACOOH010000001.1"/>
</dbReference>
<evidence type="ECO:0000256" key="4">
    <source>
        <dbReference type="ARBA" id="ARBA00023136"/>
    </source>
</evidence>
<dbReference type="Proteomes" id="UP000646484">
    <property type="component" value="Unassembled WGS sequence"/>
</dbReference>
<dbReference type="InterPro" id="IPR012944">
    <property type="entry name" value="SusD_RagB_dom"/>
</dbReference>
<feature type="domain" description="RagB/SusD" evidence="6">
    <location>
        <begin position="404"/>
        <end position="536"/>
    </location>
</feature>
<evidence type="ECO:0000313" key="8">
    <source>
        <dbReference type="EMBL" id="MBC5619570.1"/>
    </source>
</evidence>
<keyword evidence="9" id="KW-1185">Reference proteome</keyword>
<gene>
    <name evidence="8" type="ORF">H8S64_00495</name>
</gene>
<dbReference type="InterPro" id="IPR011990">
    <property type="entry name" value="TPR-like_helical_dom_sf"/>
</dbReference>
<evidence type="ECO:0000256" key="1">
    <source>
        <dbReference type="ARBA" id="ARBA00004442"/>
    </source>
</evidence>
<feature type="domain" description="SusD-like N-terminal" evidence="7">
    <location>
        <begin position="18"/>
        <end position="177"/>
    </location>
</feature>
<evidence type="ECO:0000256" key="2">
    <source>
        <dbReference type="ARBA" id="ARBA00006275"/>
    </source>
</evidence>
<keyword evidence="3" id="KW-0732">Signal</keyword>
<proteinExistence type="inferred from homology"/>
<protein>
    <submittedName>
        <fullName evidence="8">RagB/SusD family nutrient uptake outer membrane protein</fullName>
    </submittedName>
</protein>
<evidence type="ECO:0000313" key="9">
    <source>
        <dbReference type="Proteomes" id="UP000646484"/>
    </source>
</evidence>
<reference evidence="8 9" key="1">
    <citation type="submission" date="2020-08" db="EMBL/GenBank/DDBJ databases">
        <title>Genome public.</title>
        <authorList>
            <person name="Liu C."/>
            <person name="Sun Q."/>
        </authorList>
    </citation>
    <scope>NUCLEOTIDE SEQUENCE [LARGE SCALE GENOMIC DNA]</scope>
    <source>
        <strain evidence="8 9">NSJ-56</strain>
    </source>
</reference>
<comment type="caution">
    <text evidence="8">The sequence shown here is derived from an EMBL/GenBank/DDBJ whole genome shotgun (WGS) entry which is preliminary data.</text>
</comment>
<evidence type="ECO:0000256" key="3">
    <source>
        <dbReference type="ARBA" id="ARBA00022729"/>
    </source>
</evidence>
<sequence>MKKIFVMILLLPLFSCNDWLNVESEKSVTYLNYFKSEQDLESTLIAMFGYEKRVCGDVISRTFDYTGLRCDDLAERNGYRELDKNSFFNMQRQENWALQYNAIYLTNMLEENRFRFENISEERADYWIAQANFIKAYMYFDLARNWGDVPLAPGTESISEVPKSSVDTILREAIRCAEIALILPTHDKLTDANGNSVSSKQYASLGTVHTLLANIYAWMGGLYGKEEYWKKAEEHASLVIDNKVGSYALEETIGEMRDKALGVGRNSDETIFSIAINSRDEDRYWNNFFECRYSGLLLLAWPYTGVTVEDFDYAYVPKITVETVENIYSDPADTRKAVYWKDLGEVTFPSIDWVYDPELDDYVEEEVEIISQYAFLNKWDKVINSTNPTIIEGGESSLLAMDGDRVVWRLADLILLRAECRTRLKMATAVEDLDRVRERAGLEKYSGSTDSEILRKEIFYERERELFGEGQRYFDIVRNGYYREEYPYADMYGESYFLSYKYAALTDEDVKNGALYLPVARKSMEENTSVKQNTYWLWHQN</sequence>
<dbReference type="SUPFAM" id="SSF48452">
    <property type="entry name" value="TPR-like"/>
    <property type="match status" value="1"/>
</dbReference>
<dbReference type="Pfam" id="PF07980">
    <property type="entry name" value="SusD_RagB"/>
    <property type="match status" value="1"/>
</dbReference>
<dbReference type="Gene3D" id="1.25.40.390">
    <property type="match status" value="1"/>
</dbReference>
<name>A0ABR7CW50_9BACT</name>
<accession>A0ABR7CW50</accession>
<comment type="subcellular location">
    <subcellularLocation>
        <location evidence="1">Cell outer membrane</location>
    </subcellularLocation>
</comment>
<evidence type="ECO:0000256" key="5">
    <source>
        <dbReference type="ARBA" id="ARBA00023237"/>
    </source>
</evidence>
<dbReference type="InterPro" id="IPR033985">
    <property type="entry name" value="SusD-like_N"/>
</dbReference>
<evidence type="ECO:0000259" key="6">
    <source>
        <dbReference type="Pfam" id="PF07980"/>
    </source>
</evidence>